<protein>
    <submittedName>
        <fullName evidence="5">Uncharacterized protein</fullName>
    </submittedName>
</protein>
<evidence type="ECO:0000256" key="1">
    <source>
        <dbReference type="ARBA" id="ARBA00022723"/>
    </source>
</evidence>
<dbReference type="GO" id="GO:0008270">
    <property type="term" value="F:zinc ion binding"/>
    <property type="evidence" value="ECO:0007669"/>
    <property type="project" value="UniProtKB-KW"/>
</dbReference>
<accession>A0A7R9KCX4</accession>
<keyword evidence="1" id="KW-0479">Metal-binding</keyword>
<dbReference type="EMBL" id="OC854824">
    <property type="protein sequence ID" value="CAD7620486.1"/>
    <property type="molecule type" value="Genomic_DNA"/>
</dbReference>
<dbReference type="InterPro" id="IPR050731">
    <property type="entry name" value="HRD1_E3_ubiq-ligases"/>
</dbReference>
<dbReference type="GO" id="GO:0061630">
    <property type="term" value="F:ubiquitin protein ligase activity"/>
    <property type="evidence" value="ECO:0007669"/>
    <property type="project" value="UniProtKB-EC"/>
</dbReference>
<evidence type="ECO:0000256" key="4">
    <source>
        <dbReference type="SAM" id="MobiDB-lite"/>
    </source>
</evidence>
<feature type="compositionally biased region" description="Polar residues" evidence="4">
    <location>
        <begin position="138"/>
        <end position="147"/>
    </location>
</feature>
<name>A0A7R9KCX4_9ACAR</name>
<dbReference type="PANTHER" id="PTHR22763">
    <property type="entry name" value="RING ZINC FINGER PROTEIN"/>
    <property type="match status" value="1"/>
</dbReference>
<dbReference type="GO" id="GO:0043161">
    <property type="term" value="P:proteasome-mediated ubiquitin-dependent protein catabolic process"/>
    <property type="evidence" value="ECO:0007669"/>
    <property type="project" value="TreeGrafter"/>
</dbReference>
<dbReference type="InterPro" id="IPR013083">
    <property type="entry name" value="Znf_RING/FYVE/PHD"/>
</dbReference>
<organism evidence="5">
    <name type="scientific">Medioppia subpectinata</name>
    <dbReference type="NCBI Taxonomy" id="1979941"/>
    <lineage>
        <taxon>Eukaryota</taxon>
        <taxon>Metazoa</taxon>
        <taxon>Ecdysozoa</taxon>
        <taxon>Arthropoda</taxon>
        <taxon>Chelicerata</taxon>
        <taxon>Arachnida</taxon>
        <taxon>Acari</taxon>
        <taxon>Acariformes</taxon>
        <taxon>Sarcoptiformes</taxon>
        <taxon>Oribatida</taxon>
        <taxon>Brachypylina</taxon>
        <taxon>Oppioidea</taxon>
        <taxon>Oppiidae</taxon>
        <taxon>Medioppia</taxon>
    </lineage>
</organism>
<proteinExistence type="predicted"/>
<dbReference type="Gene3D" id="3.30.40.10">
    <property type="entry name" value="Zinc/RING finger domain, C3HC4 (zinc finger)"/>
    <property type="match status" value="1"/>
</dbReference>
<evidence type="ECO:0000313" key="6">
    <source>
        <dbReference type="Proteomes" id="UP000759131"/>
    </source>
</evidence>
<gene>
    <name evidence="5" type="ORF">OSB1V03_LOCUS971</name>
</gene>
<dbReference type="GO" id="GO:0036503">
    <property type="term" value="P:ERAD pathway"/>
    <property type="evidence" value="ECO:0007669"/>
    <property type="project" value="TreeGrafter"/>
</dbReference>
<dbReference type="Proteomes" id="UP000759131">
    <property type="component" value="Unassembled WGS sequence"/>
</dbReference>
<reference evidence="5" key="1">
    <citation type="submission" date="2020-11" db="EMBL/GenBank/DDBJ databases">
        <authorList>
            <person name="Tran Van P."/>
        </authorList>
    </citation>
    <scope>NUCLEOTIDE SEQUENCE</scope>
</reference>
<dbReference type="OrthoDB" id="7759664at2759"/>
<sequence>MMARVIRLPPDFHNRFMDVYQMSVSVIDMYRSGLSIEVLYIFEILPIFLIRSLVNNFRGVKSCFQKAVDSRRALSRMDAFPNPKAEDLVEDNICAVCRDEIKTTESAKKLFCRHIIGSEDILILTIINRSEELLPEGSGQSTSTFSNGRLPEPKGTPKSPPVFLTKASEQTCPTCRSDVIHMRQPDHQIPDNGPQEVQP</sequence>
<evidence type="ECO:0000313" key="5">
    <source>
        <dbReference type="EMBL" id="CAD7620486.1"/>
    </source>
</evidence>
<evidence type="ECO:0000256" key="2">
    <source>
        <dbReference type="ARBA" id="ARBA00022771"/>
    </source>
</evidence>
<keyword evidence="3" id="KW-0862">Zinc</keyword>
<keyword evidence="2" id="KW-0863">Zinc-finger</keyword>
<feature type="region of interest" description="Disordered" evidence="4">
    <location>
        <begin position="135"/>
        <end position="199"/>
    </location>
</feature>
<keyword evidence="6" id="KW-1185">Reference proteome</keyword>
<dbReference type="EMBL" id="CAJPIZ010000249">
    <property type="protein sequence ID" value="CAG2100916.1"/>
    <property type="molecule type" value="Genomic_DNA"/>
</dbReference>
<evidence type="ECO:0000256" key="3">
    <source>
        <dbReference type="ARBA" id="ARBA00022833"/>
    </source>
</evidence>
<dbReference type="GO" id="GO:0012505">
    <property type="term" value="C:endomembrane system"/>
    <property type="evidence" value="ECO:0007669"/>
    <property type="project" value="UniProtKB-SubCell"/>
</dbReference>
<feature type="compositionally biased region" description="Basic and acidic residues" evidence="4">
    <location>
        <begin position="178"/>
        <end position="189"/>
    </location>
</feature>
<dbReference type="AlphaFoldDB" id="A0A7R9KCX4"/>
<dbReference type="PANTHER" id="PTHR22763:SF184">
    <property type="entry name" value="E3 UBIQUITIN-PROTEIN LIGASE SYNOVIOLIN"/>
    <property type="match status" value="1"/>
</dbReference>